<feature type="domain" description="Acyltransferase MbtK/IucB-like conserved" evidence="6">
    <location>
        <begin position="9"/>
        <end position="57"/>
    </location>
</feature>
<dbReference type="InterPro" id="IPR007310">
    <property type="entry name" value="Aerobactin_biosyn_IucA/IucC_N"/>
</dbReference>
<dbReference type="Gene3D" id="3.40.630.30">
    <property type="match status" value="1"/>
</dbReference>
<dbReference type="UniPathway" id="UPA00011"/>
<dbReference type="PANTHER" id="PTHR34384">
    <property type="entry name" value="L-2,3-DIAMINOPROPANOATE--CITRATE LIGASE"/>
    <property type="match status" value="1"/>
</dbReference>
<evidence type="ECO:0000256" key="5">
    <source>
        <dbReference type="ARBA" id="ARBA00031122"/>
    </source>
</evidence>
<evidence type="ECO:0000259" key="6">
    <source>
        <dbReference type="SMART" id="SM01006"/>
    </source>
</evidence>
<dbReference type="Proteomes" id="UP000307000">
    <property type="component" value="Chromosome"/>
</dbReference>
<dbReference type="PANTHER" id="PTHR34384:SF6">
    <property type="entry name" value="STAPHYLOFERRIN B SYNTHASE"/>
    <property type="match status" value="1"/>
</dbReference>
<evidence type="ECO:0000256" key="3">
    <source>
        <dbReference type="ARBA" id="ARBA00007832"/>
    </source>
</evidence>
<reference evidence="7 8" key="1">
    <citation type="submission" date="2018-12" db="EMBL/GenBank/DDBJ databases">
        <title>Complete Genome Sequence of Glutamicibacter creatinolyticus strain LGCM259,isolated from an abscess of a 12-year-old mare in Italy.</title>
        <authorList>
            <person name="Santos R.G."/>
            <person name="Silva A.L."/>
            <person name="Seyffert N."/>
            <person name="Castro T.L.P."/>
            <person name="Attili A.R."/>
            <person name="Rifici C."/>
            <person name="Mazzullo G."/>
            <person name="Brenig B."/>
            <person name="Venanzi F."/>
            <person name="Azevedo V."/>
        </authorList>
    </citation>
    <scope>NUCLEOTIDE SEQUENCE [LARGE SCALE GENOMIC DNA]</scope>
    <source>
        <strain evidence="7 8">LGCM 259</strain>
    </source>
</reference>
<gene>
    <name evidence="7" type="ORF">GcLGCM259_0750</name>
</gene>
<dbReference type="Gene3D" id="1.10.510.40">
    <property type="match status" value="1"/>
</dbReference>
<dbReference type="InterPro" id="IPR019432">
    <property type="entry name" value="Acyltransferase_MbtK/IucB-like"/>
</dbReference>
<evidence type="ECO:0000313" key="8">
    <source>
        <dbReference type="Proteomes" id="UP000307000"/>
    </source>
</evidence>
<dbReference type="AlphaFoldDB" id="A0A5B7WR65"/>
<dbReference type="Gene3D" id="3.30.310.280">
    <property type="match status" value="1"/>
</dbReference>
<dbReference type="Pfam" id="PF06276">
    <property type="entry name" value="FhuF"/>
    <property type="match status" value="1"/>
</dbReference>
<dbReference type="GO" id="GO:0019290">
    <property type="term" value="P:siderophore biosynthetic process"/>
    <property type="evidence" value="ECO:0007669"/>
    <property type="project" value="InterPro"/>
</dbReference>
<organism evidence="7 8">
    <name type="scientific">Glutamicibacter creatinolyticus</name>
    <dbReference type="NCBI Taxonomy" id="162496"/>
    <lineage>
        <taxon>Bacteria</taxon>
        <taxon>Bacillati</taxon>
        <taxon>Actinomycetota</taxon>
        <taxon>Actinomycetes</taxon>
        <taxon>Micrococcales</taxon>
        <taxon>Micrococcaceae</taxon>
        <taxon>Glutamicibacter</taxon>
    </lineage>
</organism>
<dbReference type="InterPro" id="IPR016181">
    <property type="entry name" value="Acyl_CoA_acyltransferase"/>
</dbReference>
<dbReference type="KEGG" id="gcr:GcLGCM259_0750"/>
<comment type="pathway">
    <text evidence="2">Siderophore biosynthesis; mycobactin biosynthesis.</text>
</comment>
<dbReference type="SUPFAM" id="SSF55729">
    <property type="entry name" value="Acyl-CoA N-acyltransferases (Nat)"/>
    <property type="match status" value="1"/>
</dbReference>
<comment type="function">
    <text evidence="1">Acyltransferase required for the direct transfer of medium- to long-chain fatty acyl moieties from a carrier protein (MbtL) on to the epsilon-amino group of lysine residue in the mycobactin core.</text>
</comment>
<dbReference type="Pfam" id="PF13523">
    <property type="entry name" value="Acetyltransf_8"/>
    <property type="match status" value="1"/>
</dbReference>
<dbReference type="GO" id="GO:0016746">
    <property type="term" value="F:acyltransferase activity"/>
    <property type="evidence" value="ECO:0007669"/>
    <property type="project" value="InterPro"/>
</dbReference>
<proteinExistence type="inferred from homology"/>
<dbReference type="Gene3D" id="6.10.250.3370">
    <property type="match status" value="1"/>
</dbReference>
<dbReference type="InterPro" id="IPR022770">
    <property type="entry name" value="IucA/IucC-like_C"/>
</dbReference>
<dbReference type="EMBL" id="CP034412">
    <property type="protein sequence ID" value="QCY46508.1"/>
    <property type="molecule type" value="Genomic_DNA"/>
</dbReference>
<keyword evidence="8" id="KW-1185">Reference proteome</keyword>
<name>A0A5B7WR65_9MICC</name>
<sequence length="749" mass="84379">MNATDFSFRPLRLPEDAALLHRWVSTEQARFWGLTGASRQRVQEEYRQLLATKDYRVLLGQRDGQPRFLVELYDPATSPLAEAYHVVPGDVGLHLLVPAPPAAAEPGFTLAAMTAALAHAFTGPGTERVVVEPDLANKPIQALNARVGFRPAGQVRLTEADGSQKHALLSLCTRADFEQATGLVPSPGHLRPGHWQQAHHHLLAKAIGEFSHERLLHPQPLPEGRYRVEGHGHRYEFQARHYLLEHWQVQPASLRHWVFTDQAWRPDTVDVLDFVTVFAHELTLSPQQLPTYVEELTSTLASHCYKQQHAQQDSGQLAEFAGTPAQSFQRIEAAMTEGHPCFVANNGRIGVGRGDYLRYAPETGADTPLGWVAAHHNRATFTHLGATQPQVQALDHLLRQQLGATELRRLRGQLEHLLAGTDRDPDQYLLIPVHPWQWEHRLATTFANDVARGELLWLGHGADRYQPQQSIRTFFNLSHPRRHYVKTAMSILNMGFMRGLSADYMQVTPAINEWLQELFDTDEFLRDAPVGLLREVAAVGYRNRQYEAATTPGAAQRKMLAALWRESPLEALEPGQNLATMASLLHVEGQGHSFVGALIRRSGLPARTWMERYLDAYLIPLVHCLAAYDLVFMPHGENVILVLRDGAVDKVLLKDLGEEIAVLSDRVQLPEHIRRVRTGGDPVLSVFTDVFDSFSASWLRCWMPRGCWPRRSFGRWWPNGCCVTDARTRPRRSTSTRWDCSPKRSRSPA</sequence>
<dbReference type="Pfam" id="PF04183">
    <property type="entry name" value="IucA_IucC"/>
    <property type="match status" value="1"/>
</dbReference>
<comment type="similarity">
    <text evidence="3">Belongs to the IucA/IucC family.</text>
</comment>
<accession>A0A5B7WR65</accession>
<evidence type="ECO:0000313" key="7">
    <source>
        <dbReference type="EMBL" id="QCY46508.1"/>
    </source>
</evidence>
<dbReference type="SMART" id="SM01006">
    <property type="entry name" value="AlcB"/>
    <property type="match status" value="1"/>
</dbReference>
<evidence type="ECO:0000256" key="1">
    <source>
        <dbReference type="ARBA" id="ARBA00003818"/>
    </source>
</evidence>
<evidence type="ECO:0000256" key="2">
    <source>
        <dbReference type="ARBA" id="ARBA00005102"/>
    </source>
</evidence>
<dbReference type="GO" id="GO:0016881">
    <property type="term" value="F:acid-amino acid ligase activity"/>
    <property type="evidence" value="ECO:0007669"/>
    <property type="project" value="UniProtKB-ARBA"/>
</dbReference>
<protein>
    <recommendedName>
        <fullName evidence="4">Lysine N-acyltransferase MbtK</fullName>
    </recommendedName>
    <alternativeName>
        <fullName evidence="5">Mycobactin synthase protein K</fullName>
    </alternativeName>
</protein>
<dbReference type="InterPro" id="IPR037455">
    <property type="entry name" value="LucA/IucC-like"/>
</dbReference>
<evidence type="ECO:0000256" key="4">
    <source>
        <dbReference type="ARBA" id="ARBA00020586"/>
    </source>
</evidence>